<dbReference type="PANTHER" id="PTHR10627:SF69">
    <property type="entry name" value="PROTEIN BICAUDAL C"/>
    <property type="match status" value="1"/>
</dbReference>
<keyword evidence="1" id="KW-0677">Repeat</keyword>
<dbReference type="Gene3D" id="1.10.150.50">
    <property type="entry name" value="Transcription Factor, Ets-1"/>
    <property type="match status" value="1"/>
</dbReference>
<dbReference type="InterPro" id="IPR001660">
    <property type="entry name" value="SAM"/>
</dbReference>
<gene>
    <name evidence="4" type="ORF">CEURO_LOCUS14681</name>
</gene>
<organism evidence="4 5">
    <name type="scientific">Cuscuta europaea</name>
    <name type="common">European dodder</name>
    <dbReference type="NCBI Taxonomy" id="41803"/>
    <lineage>
        <taxon>Eukaryota</taxon>
        <taxon>Viridiplantae</taxon>
        <taxon>Streptophyta</taxon>
        <taxon>Embryophyta</taxon>
        <taxon>Tracheophyta</taxon>
        <taxon>Spermatophyta</taxon>
        <taxon>Magnoliopsida</taxon>
        <taxon>eudicotyledons</taxon>
        <taxon>Gunneridae</taxon>
        <taxon>Pentapetalae</taxon>
        <taxon>asterids</taxon>
        <taxon>lamiids</taxon>
        <taxon>Solanales</taxon>
        <taxon>Convolvulaceae</taxon>
        <taxon>Cuscuteae</taxon>
        <taxon>Cuscuta</taxon>
        <taxon>Cuscuta subgen. Cuscuta</taxon>
    </lineage>
</organism>
<dbReference type="EMBL" id="CAMAPE010000038">
    <property type="protein sequence ID" value="CAH9099921.1"/>
    <property type="molecule type" value="Genomic_DNA"/>
</dbReference>
<dbReference type="Pfam" id="PF00536">
    <property type="entry name" value="SAM_1"/>
    <property type="match status" value="1"/>
</dbReference>
<dbReference type="Proteomes" id="UP001152484">
    <property type="component" value="Unassembled WGS sequence"/>
</dbReference>
<dbReference type="PROSITE" id="PS50105">
    <property type="entry name" value="SAM_DOMAIN"/>
    <property type="match status" value="1"/>
</dbReference>
<sequence>MENSDQMPAAVDKIGTKRQRRPSVRLGDIGGNHTSYEHRRVKPQWKDSTIKAASKSRHFTNFSCNDAQTPDDNNSDDNTGRNSNKKISDNMDKDEDRDDNIDTGAIADWNVRDLKSKSGATTKRVRPNFVSNAVEDDMLMSGGREETKNLDEICPDSGTDDSEHTLPHLVDSNKNNSSAGVGGDGRRIDNMSGRRMTRVSDEGPSDREEPQNWNYSSGTNAVNVWLNQLGLGRYSPLFEIHEVDDDVLPKLTLEDLKDMGINAVGPRRKMYCAIQKLNKGFS</sequence>
<evidence type="ECO:0000313" key="5">
    <source>
        <dbReference type="Proteomes" id="UP001152484"/>
    </source>
</evidence>
<dbReference type="PANTHER" id="PTHR10627">
    <property type="entry name" value="SCP160"/>
    <property type="match status" value="1"/>
</dbReference>
<accession>A0A9P0ZGW3</accession>
<dbReference type="InterPro" id="IPR013761">
    <property type="entry name" value="SAM/pointed_sf"/>
</dbReference>
<feature type="domain" description="SAM" evidence="3">
    <location>
        <begin position="217"/>
        <end position="280"/>
    </location>
</feature>
<feature type="compositionally biased region" description="Basic and acidic residues" evidence="2">
    <location>
        <begin position="198"/>
        <end position="210"/>
    </location>
</feature>
<evidence type="ECO:0000259" key="3">
    <source>
        <dbReference type="PROSITE" id="PS50105"/>
    </source>
</evidence>
<name>A0A9P0ZGW3_CUSEU</name>
<dbReference type="OrthoDB" id="539213at2759"/>
<dbReference type="SMART" id="SM00454">
    <property type="entry name" value="SAM"/>
    <property type="match status" value="1"/>
</dbReference>
<reference evidence="4" key="1">
    <citation type="submission" date="2022-07" db="EMBL/GenBank/DDBJ databases">
        <authorList>
            <person name="Macas J."/>
            <person name="Novak P."/>
            <person name="Neumann P."/>
        </authorList>
    </citation>
    <scope>NUCLEOTIDE SEQUENCE</scope>
</reference>
<protein>
    <recommendedName>
        <fullName evidence="3">SAM domain-containing protein</fullName>
    </recommendedName>
</protein>
<dbReference type="SUPFAM" id="SSF47769">
    <property type="entry name" value="SAM/Pointed domain"/>
    <property type="match status" value="1"/>
</dbReference>
<dbReference type="CDD" id="cd09487">
    <property type="entry name" value="SAM_superfamily"/>
    <property type="match status" value="1"/>
</dbReference>
<feature type="compositionally biased region" description="Acidic residues" evidence="2">
    <location>
        <begin position="92"/>
        <end position="101"/>
    </location>
</feature>
<comment type="caution">
    <text evidence="4">The sequence shown here is derived from an EMBL/GenBank/DDBJ whole genome shotgun (WGS) entry which is preliminary data.</text>
</comment>
<proteinExistence type="predicted"/>
<dbReference type="AlphaFoldDB" id="A0A9P0ZGW3"/>
<keyword evidence="5" id="KW-1185">Reference proteome</keyword>
<feature type="compositionally biased region" description="Polar residues" evidence="2">
    <location>
        <begin position="59"/>
        <end position="82"/>
    </location>
</feature>
<evidence type="ECO:0000313" key="4">
    <source>
        <dbReference type="EMBL" id="CAH9099921.1"/>
    </source>
</evidence>
<evidence type="ECO:0000256" key="2">
    <source>
        <dbReference type="SAM" id="MobiDB-lite"/>
    </source>
</evidence>
<feature type="region of interest" description="Disordered" evidence="2">
    <location>
        <begin position="153"/>
        <end position="217"/>
    </location>
</feature>
<feature type="region of interest" description="Disordered" evidence="2">
    <location>
        <begin position="1"/>
        <end position="101"/>
    </location>
</feature>
<evidence type="ECO:0000256" key="1">
    <source>
        <dbReference type="ARBA" id="ARBA00022737"/>
    </source>
</evidence>